<dbReference type="EMBL" id="AHPN01000001">
    <property type="protein sequence ID" value="EIK63126.1"/>
    <property type="molecule type" value="Genomic_DNA"/>
</dbReference>
<name>I4KEI6_9PSED</name>
<dbReference type="PATRIC" id="fig|1038924.3.peg.3883"/>
<reference evidence="1" key="1">
    <citation type="journal article" date="2012" name="PLoS Genet.">
        <title>Comparative Genomics of Plant-Associated Pseudomonas spp.: Insights into Diversity and Inheritance of Traits Involved in Multitrophic Interactions.</title>
        <authorList>
            <person name="Loper J.E."/>
            <person name="Hassan K.A."/>
            <person name="Mavrodi D.V."/>
            <person name="Davis E.W.II."/>
            <person name="Lim C.K."/>
            <person name="Shaffer B.T."/>
            <person name="Elbourne L.D."/>
            <person name="Stockwell V.O."/>
            <person name="Hartney S.L."/>
            <person name="Breakwell K."/>
            <person name="Henkels M.D."/>
            <person name="Tetu S.G."/>
            <person name="Rangel L.I."/>
            <person name="Kidarsa T.A."/>
            <person name="Wilson N.L."/>
            <person name="van de Mortel J.E."/>
            <person name="Song C."/>
            <person name="Blumhagen R."/>
            <person name="Radune D."/>
            <person name="Hostetler J.B."/>
            <person name="Brinkac L.M."/>
            <person name="Durkin A.S."/>
            <person name="Kluepfel D.A."/>
            <person name="Wechter W.P."/>
            <person name="Anderson A.J."/>
            <person name="Kim Y.C."/>
            <person name="Pierson L.S.III."/>
            <person name="Pierson E.A."/>
            <person name="Lindow S.E."/>
            <person name="Kobayashi D.Y."/>
            <person name="Raaijmakers J.M."/>
            <person name="Weller D.M."/>
            <person name="Thomashow L.S."/>
            <person name="Allen A.E."/>
            <person name="Paulsen I.T."/>
        </authorList>
    </citation>
    <scope>NUCLEOTIDE SEQUENCE [LARGE SCALE GENOMIC DNA]</scope>
    <source>
        <strain evidence="1">SS101</strain>
    </source>
</reference>
<dbReference type="AlphaFoldDB" id="I4KEI6"/>
<dbReference type="RefSeq" id="WP_003193429.1">
    <property type="nucleotide sequence ID" value="NZ_CM001513.1"/>
</dbReference>
<dbReference type="HOGENOM" id="CLU_2790784_0_0_6"/>
<evidence type="ECO:0000313" key="1">
    <source>
        <dbReference type="EMBL" id="EIK63126.1"/>
    </source>
</evidence>
<gene>
    <name evidence="1" type="ORF">PflSS101_4032</name>
</gene>
<accession>I4KEI6</accession>
<protein>
    <submittedName>
        <fullName evidence="1">Uncharacterized protein</fullName>
    </submittedName>
</protein>
<comment type="caution">
    <text evidence="1">The sequence shown here is derived from an EMBL/GenBank/DDBJ whole genome shotgun (WGS) entry which is preliminary data.</text>
</comment>
<organism evidence="1">
    <name type="scientific">Pseudomonas lactis</name>
    <dbReference type="NCBI Taxonomy" id="1615674"/>
    <lineage>
        <taxon>Bacteria</taxon>
        <taxon>Pseudomonadati</taxon>
        <taxon>Pseudomonadota</taxon>
        <taxon>Gammaproteobacteria</taxon>
        <taxon>Pseudomonadales</taxon>
        <taxon>Pseudomonadaceae</taxon>
        <taxon>Pseudomonas</taxon>
    </lineage>
</organism>
<dbReference type="Proteomes" id="UP000003213">
    <property type="component" value="Chromosome"/>
</dbReference>
<sequence>MRELYRVQDLQLKLIELAMINESCAADLVAILNRVDSADAESVRGIISSLQNQKENLRQIARDIVSTF</sequence>
<proteinExistence type="predicted"/>